<dbReference type="InterPro" id="IPR036444">
    <property type="entry name" value="PLipase_A2_dom_sf"/>
</dbReference>
<evidence type="ECO:0000313" key="3">
    <source>
        <dbReference type="Proteomes" id="UP000799753"/>
    </source>
</evidence>
<dbReference type="PANTHER" id="PTHR40787:SF3">
    <property type="entry name" value="PROTEIN TRANSPORT PROTEIN SEC39"/>
    <property type="match status" value="1"/>
</dbReference>
<dbReference type="AlphaFoldDB" id="A0A6A6RQD8"/>
<dbReference type="GO" id="GO:0004623">
    <property type="term" value="F:phospholipase A2 activity"/>
    <property type="evidence" value="ECO:0007669"/>
    <property type="project" value="InterPro"/>
</dbReference>
<feature type="signal peptide" evidence="1">
    <location>
        <begin position="1"/>
        <end position="17"/>
    </location>
</feature>
<organism evidence="2 3">
    <name type="scientific">Massarina eburnea CBS 473.64</name>
    <dbReference type="NCBI Taxonomy" id="1395130"/>
    <lineage>
        <taxon>Eukaryota</taxon>
        <taxon>Fungi</taxon>
        <taxon>Dikarya</taxon>
        <taxon>Ascomycota</taxon>
        <taxon>Pezizomycotina</taxon>
        <taxon>Dothideomycetes</taxon>
        <taxon>Pleosporomycetidae</taxon>
        <taxon>Pleosporales</taxon>
        <taxon>Massarineae</taxon>
        <taxon>Massarinaceae</taxon>
        <taxon>Massarina</taxon>
    </lineage>
</organism>
<dbReference type="Pfam" id="PF09056">
    <property type="entry name" value="Phospholip_A2_3"/>
    <property type="match status" value="1"/>
</dbReference>
<dbReference type="GO" id="GO:0006644">
    <property type="term" value="P:phospholipid metabolic process"/>
    <property type="evidence" value="ECO:0007669"/>
    <property type="project" value="InterPro"/>
</dbReference>
<dbReference type="SUPFAM" id="SSF48619">
    <property type="entry name" value="Phospholipase A2, PLA2"/>
    <property type="match status" value="1"/>
</dbReference>
<keyword evidence="3" id="KW-1185">Reference proteome</keyword>
<dbReference type="PANTHER" id="PTHR40787">
    <property type="entry name" value="SECRETED PROTEIN"/>
    <property type="match status" value="1"/>
</dbReference>
<name>A0A6A6RQD8_9PLEO</name>
<sequence>MRSGIISIIGLVSIALATPANLVSRETASEATDRLLFSSTMSQFRSARAAKNPNTLDWASDGCTSSPENPLGFDFHNSCERHDFGYRNYKAQSRFDEANKQKIDLNFKADMYTQCRSEWWKGLCEDFADVYYAVVHTIGSKRSVEVGEMEERYKREVERLKARGVDVRARNLDGGEE</sequence>
<dbReference type="Proteomes" id="UP000799753">
    <property type="component" value="Unassembled WGS sequence"/>
</dbReference>
<dbReference type="GO" id="GO:0050482">
    <property type="term" value="P:arachidonate secretion"/>
    <property type="evidence" value="ECO:0007669"/>
    <property type="project" value="InterPro"/>
</dbReference>
<evidence type="ECO:0000313" key="2">
    <source>
        <dbReference type="EMBL" id="KAF2637285.1"/>
    </source>
</evidence>
<dbReference type="EMBL" id="MU006794">
    <property type="protein sequence ID" value="KAF2637285.1"/>
    <property type="molecule type" value="Genomic_DNA"/>
</dbReference>
<accession>A0A6A6RQD8</accession>
<dbReference type="OrthoDB" id="5120271at2759"/>
<dbReference type="InterPro" id="IPR015141">
    <property type="entry name" value="PLipase_A2_prok/fun"/>
</dbReference>
<protein>
    <recommendedName>
        <fullName evidence="4">Phospholipase A2</fullName>
    </recommendedName>
</protein>
<keyword evidence="1" id="KW-0732">Signal</keyword>
<proteinExistence type="predicted"/>
<dbReference type="Gene3D" id="1.20.90.10">
    <property type="entry name" value="Phospholipase A2 domain"/>
    <property type="match status" value="1"/>
</dbReference>
<evidence type="ECO:0008006" key="4">
    <source>
        <dbReference type="Google" id="ProtNLM"/>
    </source>
</evidence>
<reference evidence="2" key="1">
    <citation type="journal article" date="2020" name="Stud. Mycol.">
        <title>101 Dothideomycetes genomes: a test case for predicting lifestyles and emergence of pathogens.</title>
        <authorList>
            <person name="Haridas S."/>
            <person name="Albert R."/>
            <person name="Binder M."/>
            <person name="Bloem J."/>
            <person name="Labutti K."/>
            <person name="Salamov A."/>
            <person name="Andreopoulos B."/>
            <person name="Baker S."/>
            <person name="Barry K."/>
            <person name="Bills G."/>
            <person name="Bluhm B."/>
            <person name="Cannon C."/>
            <person name="Castanera R."/>
            <person name="Culley D."/>
            <person name="Daum C."/>
            <person name="Ezra D."/>
            <person name="Gonzalez J."/>
            <person name="Henrissat B."/>
            <person name="Kuo A."/>
            <person name="Liang C."/>
            <person name="Lipzen A."/>
            <person name="Lutzoni F."/>
            <person name="Magnuson J."/>
            <person name="Mondo S."/>
            <person name="Nolan M."/>
            <person name="Ohm R."/>
            <person name="Pangilinan J."/>
            <person name="Park H.-J."/>
            <person name="Ramirez L."/>
            <person name="Alfaro M."/>
            <person name="Sun H."/>
            <person name="Tritt A."/>
            <person name="Yoshinaga Y."/>
            <person name="Zwiers L.-H."/>
            <person name="Turgeon B."/>
            <person name="Goodwin S."/>
            <person name="Spatafora J."/>
            <person name="Crous P."/>
            <person name="Grigoriev I."/>
        </authorList>
    </citation>
    <scope>NUCLEOTIDE SEQUENCE</scope>
    <source>
        <strain evidence="2">CBS 473.64</strain>
    </source>
</reference>
<evidence type="ECO:0000256" key="1">
    <source>
        <dbReference type="SAM" id="SignalP"/>
    </source>
</evidence>
<feature type="chain" id="PRO_5025432356" description="Phospholipase A2" evidence="1">
    <location>
        <begin position="18"/>
        <end position="177"/>
    </location>
</feature>
<gene>
    <name evidence="2" type="ORF">P280DRAFT_472445</name>
</gene>